<proteinExistence type="predicted"/>
<name>A0A1R3K6J2_9ROSI</name>
<dbReference type="EMBL" id="AWUE01014597">
    <property type="protein sequence ID" value="OMP02700.1"/>
    <property type="molecule type" value="Genomic_DNA"/>
</dbReference>
<protein>
    <submittedName>
        <fullName evidence="1">Uncharacterized protein</fullName>
    </submittedName>
</protein>
<reference evidence="2" key="1">
    <citation type="submission" date="2013-09" db="EMBL/GenBank/DDBJ databases">
        <title>Corchorus olitorius genome sequencing.</title>
        <authorList>
            <person name="Alam M."/>
            <person name="Haque M.S."/>
            <person name="Islam M.S."/>
            <person name="Emdad E.M."/>
            <person name="Islam M.M."/>
            <person name="Ahmed B."/>
            <person name="Halim A."/>
            <person name="Hossen Q.M.M."/>
            <person name="Hossain M.Z."/>
            <person name="Ahmed R."/>
            <person name="Khan M.M."/>
            <person name="Islam R."/>
            <person name="Rashid M.M."/>
            <person name="Khan S.A."/>
            <person name="Rahman M.S."/>
            <person name="Alam M."/>
            <person name="Yahiya A.S."/>
            <person name="Khan M.S."/>
            <person name="Azam M.S."/>
            <person name="Haque T."/>
            <person name="Lashkar M.Z.H."/>
            <person name="Akhand A.I."/>
            <person name="Morshed G."/>
            <person name="Roy S."/>
            <person name="Uddin K.S."/>
            <person name="Rabeya T."/>
            <person name="Hossain A.S."/>
            <person name="Chowdhury A."/>
            <person name="Snigdha A.R."/>
            <person name="Mortoza M.S."/>
            <person name="Matin S.A."/>
            <person name="Hoque S.M.E."/>
            <person name="Islam M.K."/>
            <person name="Roy D.K."/>
            <person name="Haider R."/>
            <person name="Moosa M.M."/>
            <person name="Elias S.M."/>
            <person name="Hasan A.M."/>
            <person name="Jahan S."/>
            <person name="Shafiuddin M."/>
            <person name="Mahmood N."/>
            <person name="Shommy N.S."/>
        </authorList>
    </citation>
    <scope>NUCLEOTIDE SEQUENCE [LARGE SCALE GENOMIC DNA]</scope>
    <source>
        <strain evidence="2">cv. O-4</strain>
    </source>
</reference>
<organism evidence="1 2">
    <name type="scientific">Corchorus olitorius</name>
    <dbReference type="NCBI Taxonomy" id="93759"/>
    <lineage>
        <taxon>Eukaryota</taxon>
        <taxon>Viridiplantae</taxon>
        <taxon>Streptophyta</taxon>
        <taxon>Embryophyta</taxon>
        <taxon>Tracheophyta</taxon>
        <taxon>Spermatophyta</taxon>
        <taxon>Magnoliopsida</taxon>
        <taxon>eudicotyledons</taxon>
        <taxon>Gunneridae</taxon>
        <taxon>Pentapetalae</taxon>
        <taxon>rosids</taxon>
        <taxon>malvids</taxon>
        <taxon>Malvales</taxon>
        <taxon>Malvaceae</taxon>
        <taxon>Grewioideae</taxon>
        <taxon>Apeibeae</taxon>
        <taxon>Corchorus</taxon>
    </lineage>
</organism>
<accession>A0A1R3K6J2</accession>
<evidence type="ECO:0000313" key="1">
    <source>
        <dbReference type="EMBL" id="OMP02700.1"/>
    </source>
</evidence>
<dbReference type="Proteomes" id="UP000187203">
    <property type="component" value="Unassembled WGS sequence"/>
</dbReference>
<comment type="caution">
    <text evidence="1">The sequence shown here is derived from an EMBL/GenBank/DDBJ whole genome shotgun (WGS) entry which is preliminary data.</text>
</comment>
<sequence length="82" mass="9325">MPLSAASTRYQTCTAEAVPREWEPIVVLRSHRRLGPPPFHPFPDMRYDEDLNEFQATDLTVTVCQCLERAVMGVREVKIHGG</sequence>
<evidence type="ECO:0000313" key="2">
    <source>
        <dbReference type="Proteomes" id="UP000187203"/>
    </source>
</evidence>
<keyword evidence="2" id="KW-1185">Reference proteome</keyword>
<dbReference type="AlphaFoldDB" id="A0A1R3K6J2"/>
<gene>
    <name evidence="1" type="ORF">COLO4_10895</name>
</gene>